<feature type="transmembrane region" description="Helical" evidence="10">
    <location>
        <begin position="174"/>
        <end position="193"/>
    </location>
</feature>
<keyword evidence="7" id="KW-0406">Ion transport</keyword>
<evidence type="ECO:0000256" key="10">
    <source>
        <dbReference type="SAM" id="Phobius"/>
    </source>
</evidence>
<evidence type="ECO:0000256" key="4">
    <source>
        <dbReference type="ARBA" id="ARBA00022692"/>
    </source>
</evidence>
<evidence type="ECO:0000313" key="12">
    <source>
        <dbReference type="EMBL" id="MBB4482868.1"/>
    </source>
</evidence>
<dbReference type="AlphaFoldDB" id="A0A7W7EH03"/>
<dbReference type="InterPro" id="IPR018422">
    <property type="entry name" value="Cation/H_exchanger_CPA1"/>
</dbReference>
<feature type="transmembrane region" description="Helical" evidence="10">
    <location>
        <begin position="205"/>
        <end position="225"/>
    </location>
</feature>
<feature type="transmembrane region" description="Helical" evidence="10">
    <location>
        <begin position="373"/>
        <end position="399"/>
    </location>
</feature>
<evidence type="ECO:0000256" key="7">
    <source>
        <dbReference type="ARBA" id="ARBA00023065"/>
    </source>
</evidence>
<reference evidence="14 15" key="1">
    <citation type="submission" date="2020-08" db="EMBL/GenBank/DDBJ databases">
        <title>Genomic Encyclopedia of Type Strains, Phase IV (KMG-V): Genome sequencing to study the core and pangenomes of soil and plant-associated prokaryotes.</title>
        <authorList>
            <person name="Whitman W."/>
        </authorList>
    </citation>
    <scope>NUCLEOTIDE SEQUENCE [LARGE SCALE GENOMIC DNA]</scope>
    <source>
        <strain evidence="12 15">SEMIA 471</strain>
        <strain evidence="13 14">SEMIA 489</strain>
    </source>
</reference>
<feature type="transmembrane region" description="Helical" evidence="10">
    <location>
        <begin position="261"/>
        <end position="283"/>
    </location>
</feature>
<dbReference type="Gene3D" id="6.10.140.1330">
    <property type="match status" value="1"/>
</dbReference>
<feature type="transmembrane region" description="Helical" evidence="10">
    <location>
        <begin position="340"/>
        <end position="361"/>
    </location>
</feature>
<evidence type="ECO:0000256" key="2">
    <source>
        <dbReference type="ARBA" id="ARBA00022448"/>
    </source>
</evidence>
<sequence length="514" mass="55362">MAFFESMLTLLLVAIVFLQFSRKFRIPYPTMLSIAGVIVAAVPWAPEVAIDPDLALALLVAPVLFDAAYDLPPRTLRRNWLPLFSLAAIAVILTAAAVAVVGVTMAGLPLAAAVALGAIVAPPDAAAATAMLDRFALPRQTYVVLKGESLLNDAVALLIFSAAVSAAASPAFFSGALAELALAVPGGLVFGYLMGRLYMVVGLRLAGTLGGTLLEFVATFGTWIIAERLHLSAILAIVVYAMVIARYMPERQTARHRIHSYSVWEAAVFLLNVLAFLLMGLQARQIVLDLDPGRLSFAIGFAAAVFVTVVVIRLAWVLFYNRAINFLAARGRTTQAAPTFAASLLAGWCGMRGLVTLATALALPIDFPDRDIILLSALAVVLGTLIVQGLTLGPLIRFLKFDPDTSLERDLARARVALIDAALAELTGGEDDSTRILRDVYTSERKIAADGKHPREVSRLDKQRRNVIVAKRAKLAAMRRSDEIDDDVFHMLEQELDWAELGALPPSRDEIVES</sequence>
<dbReference type="GO" id="GO:0051453">
    <property type="term" value="P:regulation of intracellular pH"/>
    <property type="evidence" value="ECO:0007669"/>
    <property type="project" value="TreeGrafter"/>
</dbReference>
<evidence type="ECO:0000256" key="9">
    <source>
        <dbReference type="ARBA" id="ARBA00023201"/>
    </source>
</evidence>
<dbReference type="GO" id="GO:0015385">
    <property type="term" value="F:sodium:proton antiporter activity"/>
    <property type="evidence" value="ECO:0007669"/>
    <property type="project" value="InterPro"/>
</dbReference>
<dbReference type="EMBL" id="JACIHU010000015">
    <property type="protein sequence ID" value="MBB4482868.1"/>
    <property type="molecule type" value="Genomic_DNA"/>
</dbReference>
<keyword evidence="8 10" id="KW-0472">Membrane</keyword>
<evidence type="ECO:0000313" key="14">
    <source>
        <dbReference type="Proteomes" id="UP000523431"/>
    </source>
</evidence>
<dbReference type="EMBL" id="JACIID010000015">
    <property type="protein sequence ID" value="MBB4538697.1"/>
    <property type="molecule type" value="Genomic_DNA"/>
</dbReference>
<evidence type="ECO:0000259" key="11">
    <source>
        <dbReference type="Pfam" id="PF00999"/>
    </source>
</evidence>
<keyword evidence="6" id="KW-0915">Sodium</keyword>
<dbReference type="Pfam" id="PF00999">
    <property type="entry name" value="Na_H_Exchanger"/>
    <property type="match status" value="1"/>
</dbReference>
<dbReference type="InterPro" id="IPR006153">
    <property type="entry name" value="Cation/H_exchanger_TM"/>
</dbReference>
<comment type="caution">
    <text evidence="13">The sequence shown here is derived from an EMBL/GenBank/DDBJ whole genome shotgun (WGS) entry which is preliminary data.</text>
</comment>
<feature type="transmembrane region" description="Helical" evidence="10">
    <location>
        <begin position="110"/>
        <end position="130"/>
    </location>
</feature>
<feature type="transmembrane region" description="Helical" evidence="10">
    <location>
        <begin position="231"/>
        <end position="249"/>
    </location>
</feature>
<accession>A0A7W7EH03</accession>
<feature type="transmembrane region" description="Helical" evidence="10">
    <location>
        <begin position="83"/>
        <end position="104"/>
    </location>
</feature>
<evidence type="ECO:0000313" key="15">
    <source>
        <dbReference type="Proteomes" id="UP000557344"/>
    </source>
</evidence>
<dbReference type="Proteomes" id="UP000557344">
    <property type="component" value="Unassembled WGS sequence"/>
</dbReference>
<dbReference type="RefSeq" id="WP_183844278.1">
    <property type="nucleotide sequence ID" value="NZ_JACIHU010000015.1"/>
</dbReference>
<keyword evidence="9" id="KW-0739">Sodium transport</keyword>
<dbReference type="Proteomes" id="UP000523431">
    <property type="component" value="Unassembled WGS sequence"/>
</dbReference>
<evidence type="ECO:0000256" key="6">
    <source>
        <dbReference type="ARBA" id="ARBA00023053"/>
    </source>
</evidence>
<keyword evidence="3" id="KW-1003">Cell membrane</keyword>
<name>A0A7W7EH03_RHIET</name>
<feature type="transmembrane region" description="Helical" evidence="10">
    <location>
        <begin position="295"/>
        <end position="319"/>
    </location>
</feature>
<keyword evidence="4 10" id="KW-0812">Transmembrane</keyword>
<dbReference type="PANTHER" id="PTHR10110:SF86">
    <property type="entry name" value="SODIUM_HYDROGEN EXCHANGER 7"/>
    <property type="match status" value="1"/>
</dbReference>
<comment type="subcellular location">
    <subcellularLocation>
        <location evidence="1">Cell membrane</location>
        <topology evidence="1">Multi-pass membrane protein</topology>
    </subcellularLocation>
</comment>
<evidence type="ECO:0000256" key="1">
    <source>
        <dbReference type="ARBA" id="ARBA00004651"/>
    </source>
</evidence>
<evidence type="ECO:0000256" key="8">
    <source>
        <dbReference type="ARBA" id="ARBA00023136"/>
    </source>
</evidence>
<protein>
    <submittedName>
        <fullName evidence="13">CPA1 family monovalent cation:H+ antiporter</fullName>
    </submittedName>
</protein>
<feature type="domain" description="Cation/H+ exchanger transmembrane" evidence="11">
    <location>
        <begin position="11"/>
        <end position="396"/>
    </location>
</feature>
<proteinExistence type="predicted"/>
<dbReference type="PANTHER" id="PTHR10110">
    <property type="entry name" value="SODIUM/HYDROGEN EXCHANGER"/>
    <property type="match status" value="1"/>
</dbReference>
<keyword evidence="2" id="KW-0813">Transport</keyword>
<dbReference type="GO" id="GO:0098719">
    <property type="term" value="P:sodium ion import across plasma membrane"/>
    <property type="evidence" value="ECO:0007669"/>
    <property type="project" value="TreeGrafter"/>
</dbReference>
<gene>
    <name evidence="12" type="ORF">GGE46_005484</name>
    <name evidence="13" type="ORF">GGE57_005481</name>
</gene>
<organism evidence="13 14">
    <name type="scientific">Rhizobium etli</name>
    <dbReference type="NCBI Taxonomy" id="29449"/>
    <lineage>
        <taxon>Bacteria</taxon>
        <taxon>Pseudomonadati</taxon>
        <taxon>Pseudomonadota</taxon>
        <taxon>Alphaproteobacteria</taxon>
        <taxon>Hyphomicrobiales</taxon>
        <taxon>Rhizobiaceae</taxon>
        <taxon>Rhizobium/Agrobacterium group</taxon>
        <taxon>Rhizobium</taxon>
    </lineage>
</organism>
<dbReference type="GO" id="GO:0005886">
    <property type="term" value="C:plasma membrane"/>
    <property type="evidence" value="ECO:0007669"/>
    <property type="project" value="UniProtKB-SubCell"/>
</dbReference>
<evidence type="ECO:0000256" key="3">
    <source>
        <dbReference type="ARBA" id="ARBA00022475"/>
    </source>
</evidence>
<evidence type="ECO:0000256" key="5">
    <source>
        <dbReference type="ARBA" id="ARBA00022989"/>
    </source>
</evidence>
<evidence type="ECO:0000313" key="13">
    <source>
        <dbReference type="EMBL" id="MBB4538697.1"/>
    </source>
</evidence>
<dbReference type="GO" id="GO:0015386">
    <property type="term" value="F:potassium:proton antiporter activity"/>
    <property type="evidence" value="ECO:0007669"/>
    <property type="project" value="TreeGrafter"/>
</dbReference>
<keyword evidence="5 10" id="KW-1133">Transmembrane helix</keyword>